<dbReference type="Gene3D" id="3.30.70.1060">
    <property type="entry name" value="Dimeric alpha+beta barrel"/>
    <property type="match status" value="1"/>
</dbReference>
<reference evidence="3 4" key="1">
    <citation type="submission" date="2020-07" db="EMBL/GenBank/DDBJ databases">
        <title>Draft genome sequence of four isobutane-metabolizing strains capable of cometabolically degrading diverse ether contaminants.</title>
        <authorList>
            <person name="Chen W."/>
            <person name="Faulkner N."/>
            <person name="Smith C."/>
            <person name="Hyman M."/>
        </authorList>
    </citation>
    <scope>NUCLEOTIDE SEQUENCE [LARGE SCALE GENOMIC DNA]</scope>
    <source>
        <strain evidence="3 4">2A</strain>
    </source>
</reference>
<gene>
    <name evidence="3" type="ORF">HZU40_15115</name>
</gene>
<sequence length="93" mass="9821">MSGLFHVLNLTYLQPDDVVDATRPAHLAWLTEEVAAGRILLAGRTQTRGAVLITGDISAEEADALAAADPYTQAGVARYDRVSVNAGFRAPGL</sequence>
<evidence type="ECO:0000259" key="2">
    <source>
        <dbReference type="Pfam" id="PF03795"/>
    </source>
</evidence>
<evidence type="ECO:0000313" key="3">
    <source>
        <dbReference type="EMBL" id="QNJ95426.1"/>
    </source>
</evidence>
<evidence type="ECO:0000313" key="4">
    <source>
        <dbReference type="Proteomes" id="UP000515498"/>
    </source>
</evidence>
<dbReference type="PANTHER" id="PTHR37828">
    <property type="entry name" value="GSR2449 PROTEIN"/>
    <property type="match status" value="1"/>
</dbReference>
<comment type="similarity">
    <text evidence="1">Belongs to the YciI family.</text>
</comment>
<keyword evidence="3" id="KW-0378">Hydrolase</keyword>
<dbReference type="Proteomes" id="UP000515498">
    <property type="component" value="Chromosome"/>
</dbReference>
<evidence type="ECO:0000256" key="1">
    <source>
        <dbReference type="ARBA" id="ARBA00007689"/>
    </source>
</evidence>
<dbReference type="InterPro" id="IPR011008">
    <property type="entry name" value="Dimeric_a/b-barrel"/>
</dbReference>
<dbReference type="PANTHER" id="PTHR37828:SF1">
    <property type="entry name" value="YCII-RELATED DOMAIN-CONTAINING PROTEIN"/>
    <property type="match status" value="1"/>
</dbReference>
<dbReference type="SUPFAM" id="SSF54909">
    <property type="entry name" value="Dimeric alpha+beta barrel"/>
    <property type="match status" value="1"/>
</dbReference>
<organism evidence="3 4">
    <name type="scientific">Mycolicibacterium fluoranthenivorans</name>
    <dbReference type="NCBI Taxonomy" id="258505"/>
    <lineage>
        <taxon>Bacteria</taxon>
        <taxon>Bacillati</taxon>
        <taxon>Actinomycetota</taxon>
        <taxon>Actinomycetes</taxon>
        <taxon>Mycobacteriales</taxon>
        <taxon>Mycobacteriaceae</taxon>
        <taxon>Mycolicibacterium</taxon>
    </lineage>
</organism>
<dbReference type="AlphaFoldDB" id="A0A7G8PM60"/>
<dbReference type="RefSeq" id="WP_187098883.1">
    <property type="nucleotide sequence ID" value="NZ_CP059894.1"/>
</dbReference>
<feature type="domain" description="YCII-related" evidence="2">
    <location>
        <begin position="10"/>
        <end position="79"/>
    </location>
</feature>
<proteinExistence type="inferred from homology"/>
<dbReference type="KEGG" id="mflu:HZU40_15115"/>
<dbReference type="InterPro" id="IPR005545">
    <property type="entry name" value="YCII"/>
</dbReference>
<protein>
    <submittedName>
        <fullName evidence="3">GTP cyclohydrolase</fullName>
    </submittedName>
</protein>
<dbReference type="Pfam" id="PF03795">
    <property type="entry name" value="YCII"/>
    <property type="match status" value="1"/>
</dbReference>
<name>A0A7G8PM60_9MYCO</name>
<dbReference type="EMBL" id="CP059894">
    <property type="protein sequence ID" value="QNJ95426.1"/>
    <property type="molecule type" value="Genomic_DNA"/>
</dbReference>
<accession>A0A7G8PM60</accession>
<dbReference type="GO" id="GO:0016787">
    <property type="term" value="F:hydrolase activity"/>
    <property type="evidence" value="ECO:0007669"/>
    <property type="project" value="UniProtKB-KW"/>
</dbReference>